<evidence type="ECO:0000256" key="3">
    <source>
        <dbReference type="ARBA" id="ARBA00022692"/>
    </source>
</evidence>
<evidence type="ECO:0000256" key="4">
    <source>
        <dbReference type="ARBA" id="ARBA00022989"/>
    </source>
</evidence>
<dbReference type="Pfam" id="PF02687">
    <property type="entry name" value="FtsX"/>
    <property type="match status" value="1"/>
</dbReference>
<dbReference type="AlphaFoldDB" id="A0A495WI45"/>
<feature type="transmembrane region" description="Helical" evidence="6">
    <location>
        <begin position="360"/>
        <end position="380"/>
    </location>
</feature>
<keyword evidence="10" id="KW-1185">Reference proteome</keyword>
<feature type="transmembrane region" description="Helical" evidence="6">
    <location>
        <begin position="293"/>
        <end position="314"/>
    </location>
</feature>
<name>A0A495WI45_9RHOO</name>
<feature type="domain" description="ABC3 transporter permease C-terminal" evidence="7">
    <location>
        <begin position="294"/>
        <end position="410"/>
    </location>
</feature>
<dbReference type="EMBL" id="RBXP01000013">
    <property type="protein sequence ID" value="RKT59538.1"/>
    <property type="molecule type" value="Genomic_DNA"/>
</dbReference>
<gene>
    <name evidence="9" type="ORF">DFR40_1426</name>
</gene>
<evidence type="ECO:0000259" key="8">
    <source>
        <dbReference type="Pfam" id="PF12704"/>
    </source>
</evidence>
<feature type="transmembrane region" description="Helical" evidence="6">
    <location>
        <begin position="334"/>
        <end position="354"/>
    </location>
</feature>
<dbReference type="OrthoDB" id="9784014at2"/>
<accession>A0A495WI45</accession>
<dbReference type="GO" id="GO:0005886">
    <property type="term" value="C:plasma membrane"/>
    <property type="evidence" value="ECO:0007669"/>
    <property type="project" value="UniProtKB-SubCell"/>
</dbReference>
<dbReference type="RefSeq" id="WP_121457772.1">
    <property type="nucleotide sequence ID" value="NZ_RBXP01000013.1"/>
</dbReference>
<dbReference type="InterPro" id="IPR025857">
    <property type="entry name" value="MacB_PCD"/>
</dbReference>
<dbReference type="Pfam" id="PF12704">
    <property type="entry name" value="MacB_PCD"/>
    <property type="match status" value="1"/>
</dbReference>
<organism evidence="9 10">
    <name type="scientific">Azonexus fungiphilus</name>
    <dbReference type="NCBI Taxonomy" id="146940"/>
    <lineage>
        <taxon>Bacteria</taxon>
        <taxon>Pseudomonadati</taxon>
        <taxon>Pseudomonadota</taxon>
        <taxon>Betaproteobacteria</taxon>
        <taxon>Rhodocyclales</taxon>
        <taxon>Azonexaceae</taxon>
        <taxon>Azonexus</taxon>
    </lineage>
</organism>
<dbReference type="InterPro" id="IPR003838">
    <property type="entry name" value="ABC3_permease_C"/>
</dbReference>
<reference evidence="9 10" key="1">
    <citation type="submission" date="2018-10" db="EMBL/GenBank/DDBJ databases">
        <title>Genomic Encyclopedia of Type Strains, Phase IV (KMG-IV): sequencing the most valuable type-strain genomes for metagenomic binning, comparative biology and taxonomic classification.</title>
        <authorList>
            <person name="Goeker M."/>
        </authorList>
    </citation>
    <scope>NUCLEOTIDE SEQUENCE [LARGE SCALE GENOMIC DNA]</scope>
    <source>
        <strain evidence="9 10">DSM 23841</strain>
    </source>
</reference>
<comment type="subcellular location">
    <subcellularLocation>
        <location evidence="1">Cell membrane</location>
        <topology evidence="1">Multi-pass membrane protein</topology>
    </subcellularLocation>
</comment>
<evidence type="ECO:0000256" key="5">
    <source>
        <dbReference type="ARBA" id="ARBA00023136"/>
    </source>
</evidence>
<dbReference type="InterPro" id="IPR051125">
    <property type="entry name" value="ABC-4/HrtB_transporter"/>
</dbReference>
<keyword evidence="3 6" id="KW-0812">Transmembrane</keyword>
<evidence type="ECO:0000256" key="2">
    <source>
        <dbReference type="ARBA" id="ARBA00022475"/>
    </source>
</evidence>
<sequence length="419" mass="43963">MRALLRLALASAWNRRLGLGLTLLSVMLAATLLLSVERVRQAARASFAQSVSATDLVVGARSSPVQLVLHAVFHLGEPTGNLGWDSYRKIAADPAIAWSVPLSLGDSHRGYPVLGTTPDYFVHFRYGDRQPLSFASGAAFAGIFEAVLGAEVAARLGYRVGERITLSHGDGGLAGMEHEDKPFTVVGILAPTGTPVDRSVHVGLAAIEAIHLDWIGGAPVPGFSIGAEVVQKFDLTPKSITAFLVGLHRRGEVFAVQRRIGAFAGEPLTAVLPGVALDQLWQSVGFAERALQVLSWLVLAVGLAGLAATMLAGLDQRRRELAILRSLGAGRRHLLALLVLESGVVSLLGCLLGLAATTLLALFGAGRLAAFGLSALPLTVAAGEMQLLAAVLVCGLLVGLLPAWRAYRLSLADGLTPRC</sequence>
<keyword evidence="5 6" id="KW-0472">Membrane</keyword>
<feature type="transmembrane region" description="Helical" evidence="6">
    <location>
        <begin position="387"/>
        <end position="407"/>
    </location>
</feature>
<keyword evidence="2" id="KW-1003">Cell membrane</keyword>
<evidence type="ECO:0000313" key="10">
    <source>
        <dbReference type="Proteomes" id="UP000270626"/>
    </source>
</evidence>
<dbReference type="PANTHER" id="PTHR43738:SF2">
    <property type="entry name" value="ABC TRANSPORTER PERMEASE"/>
    <property type="match status" value="1"/>
</dbReference>
<dbReference type="PANTHER" id="PTHR43738">
    <property type="entry name" value="ABC TRANSPORTER, MEMBRANE PROTEIN"/>
    <property type="match status" value="1"/>
</dbReference>
<protein>
    <submittedName>
        <fullName evidence="9">Putative ABC transport system permease protein</fullName>
    </submittedName>
</protein>
<proteinExistence type="predicted"/>
<evidence type="ECO:0000256" key="6">
    <source>
        <dbReference type="SAM" id="Phobius"/>
    </source>
</evidence>
<evidence type="ECO:0000256" key="1">
    <source>
        <dbReference type="ARBA" id="ARBA00004651"/>
    </source>
</evidence>
<keyword evidence="4 6" id="KW-1133">Transmembrane helix</keyword>
<evidence type="ECO:0000259" key="7">
    <source>
        <dbReference type="Pfam" id="PF02687"/>
    </source>
</evidence>
<comment type="caution">
    <text evidence="9">The sequence shown here is derived from an EMBL/GenBank/DDBJ whole genome shotgun (WGS) entry which is preliminary data.</text>
</comment>
<evidence type="ECO:0000313" key="9">
    <source>
        <dbReference type="EMBL" id="RKT59538.1"/>
    </source>
</evidence>
<feature type="domain" description="MacB-like periplasmic core" evidence="8">
    <location>
        <begin position="21"/>
        <end position="200"/>
    </location>
</feature>
<dbReference type="Proteomes" id="UP000270626">
    <property type="component" value="Unassembled WGS sequence"/>
</dbReference>